<evidence type="ECO:0000256" key="3">
    <source>
        <dbReference type="ARBA" id="ARBA00022801"/>
    </source>
</evidence>
<name>A0AAX4MX89_9CAUD</name>
<evidence type="ECO:0000256" key="1">
    <source>
        <dbReference type="ARBA" id="ARBA00006581"/>
    </source>
</evidence>
<dbReference type="InterPro" id="IPR036157">
    <property type="entry name" value="dUTPase-like_sf"/>
</dbReference>
<dbReference type="GO" id="GO:0000287">
    <property type="term" value="F:magnesium ion binding"/>
    <property type="evidence" value="ECO:0007669"/>
    <property type="project" value="InterPro"/>
</dbReference>
<feature type="domain" description="dUTPase-like" evidence="5">
    <location>
        <begin position="12"/>
        <end position="141"/>
    </location>
</feature>
<dbReference type="PANTHER" id="PTHR11241">
    <property type="entry name" value="DEOXYURIDINE 5'-TRIPHOSPHATE NUCLEOTIDOHYDROLASE"/>
    <property type="match status" value="1"/>
</dbReference>
<organism evidence="6 7">
    <name type="scientific">Pseudomonas phage vB_PpuM-Amme-3</name>
    <dbReference type="NCBI Taxonomy" id="3132617"/>
    <lineage>
        <taxon>Viruses</taxon>
        <taxon>Duplodnaviria</taxon>
        <taxon>Heunggongvirae</taxon>
        <taxon>Uroviricota</taxon>
        <taxon>Caudoviricetes</taxon>
        <taxon>Vandenendeviridae</taxon>
        <taxon>Gorskivirinae</taxon>
        <taxon>Tartuvirus</taxon>
        <taxon>Tartuvirus amme3</taxon>
    </lineage>
</organism>
<dbReference type="GO" id="GO:0004170">
    <property type="term" value="F:dUTP diphosphatase activity"/>
    <property type="evidence" value="ECO:0007669"/>
    <property type="project" value="UniProtKB-EC"/>
</dbReference>
<dbReference type="CDD" id="cd07557">
    <property type="entry name" value="trimeric_dUTPase"/>
    <property type="match status" value="1"/>
</dbReference>
<keyword evidence="4" id="KW-0546">Nucleotide metabolism</keyword>
<accession>A0AAX4MX89</accession>
<dbReference type="Pfam" id="PF00692">
    <property type="entry name" value="dUTPase"/>
    <property type="match status" value="1"/>
</dbReference>
<dbReference type="NCBIfam" id="NF001862">
    <property type="entry name" value="PRK00601.1"/>
    <property type="match status" value="1"/>
</dbReference>
<evidence type="ECO:0000313" key="7">
    <source>
        <dbReference type="Proteomes" id="UP001438490"/>
    </source>
</evidence>
<sequence>MKVGVKQLSHAAKLPTYGTEGAAGFDISTTGFATIDTNSSWTFATGLAFEVPEDHVMLVFSRSGHGFKSDVRLANCVGVIDSDYRGELFVKLTNDGDDFFTVHQGDRIAQGLILPVERVEFELVQRLSDTARGEGGFGSTGVE</sequence>
<evidence type="ECO:0000256" key="2">
    <source>
        <dbReference type="ARBA" id="ARBA00012379"/>
    </source>
</evidence>
<dbReference type="PANTHER" id="PTHR11241:SF0">
    <property type="entry name" value="DEOXYURIDINE 5'-TRIPHOSPHATE NUCLEOTIDOHYDROLASE"/>
    <property type="match status" value="1"/>
</dbReference>
<dbReference type="SUPFAM" id="SSF51283">
    <property type="entry name" value="dUTPase-like"/>
    <property type="match status" value="1"/>
</dbReference>
<dbReference type="InterPro" id="IPR008181">
    <property type="entry name" value="dUTPase"/>
</dbReference>
<protein>
    <recommendedName>
        <fullName evidence="2">dUTP diphosphatase</fullName>
        <ecNumber evidence="2">3.6.1.23</ecNumber>
    </recommendedName>
</protein>
<evidence type="ECO:0000256" key="4">
    <source>
        <dbReference type="ARBA" id="ARBA00023080"/>
    </source>
</evidence>
<dbReference type="InterPro" id="IPR029054">
    <property type="entry name" value="dUTPase-like"/>
</dbReference>
<dbReference type="InterPro" id="IPR033704">
    <property type="entry name" value="dUTPase_trimeric"/>
</dbReference>
<dbReference type="Proteomes" id="UP001438490">
    <property type="component" value="Segment"/>
</dbReference>
<keyword evidence="7" id="KW-1185">Reference proteome</keyword>
<dbReference type="EC" id="3.6.1.23" evidence="2"/>
<evidence type="ECO:0000313" key="6">
    <source>
        <dbReference type="EMBL" id="WYV99029.1"/>
    </source>
</evidence>
<dbReference type="GO" id="GO:0046081">
    <property type="term" value="P:dUTP catabolic process"/>
    <property type="evidence" value="ECO:0007669"/>
    <property type="project" value="InterPro"/>
</dbReference>
<evidence type="ECO:0000259" key="5">
    <source>
        <dbReference type="Pfam" id="PF00692"/>
    </source>
</evidence>
<dbReference type="Gene3D" id="2.70.40.10">
    <property type="match status" value="1"/>
</dbReference>
<reference evidence="6 7" key="1">
    <citation type="submission" date="2024-03" db="EMBL/GenBank/DDBJ databases">
        <title>Isolation and characterization of a phage collection against Pseudomonas putida.</title>
        <authorList>
            <person name="Brauer A."/>
            <person name="Rosendahl S."/>
            <person name="Kangsep A."/>
            <person name="Rikberg R."/>
            <person name="Lewanczyk A.C."/>
            <person name="Horak R."/>
            <person name="Tamman H."/>
        </authorList>
    </citation>
    <scope>NUCLEOTIDE SEQUENCE [LARGE SCALE GENOMIC DNA]</scope>
</reference>
<dbReference type="EMBL" id="PP496413">
    <property type="protein sequence ID" value="WYV99029.1"/>
    <property type="molecule type" value="Genomic_DNA"/>
</dbReference>
<keyword evidence="3" id="KW-0378">Hydrolase</keyword>
<proteinExistence type="inferred from homology"/>
<dbReference type="NCBIfam" id="TIGR00576">
    <property type="entry name" value="dut"/>
    <property type="match status" value="1"/>
</dbReference>
<dbReference type="GO" id="GO:0006226">
    <property type="term" value="P:dUMP biosynthetic process"/>
    <property type="evidence" value="ECO:0007669"/>
    <property type="project" value="InterPro"/>
</dbReference>
<gene>
    <name evidence="6" type="ORF">Amme3_00033</name>
</gene>
<comment type="similarity">
    <text evidence="1">Belongs to the dUTPase family.</text>
</comment>